<accession>A0A1G9I2L8</accession>
<organism evidence="4 5">
    <name type="scientific">Romboutsia lituseburensis DSM 797</name>
    <dbReference type="NCBI Taxonomy" id="1121325"/>
    <lineage>
        <taxon>Bacteria</taxon>
        <taxon>Bacillati</taxon>
        <taxon>Bacillota</taxon>
        <taxon>Clostridia</taxon>
        <taxon>Peptostreptococcales</taxon>
        <taxon>Peptostreptococcaceae</taxon>
        <taxon>Romboutsia</taxon>
    </lineage>
</organism>
<dbReference type="PROSITE" id="PS51932">
    <property type="entry name" value="BMV"/>
    <property type="match status" value="1"/>
</dbReference>
<dbReference type="CDD" id="cd01614">
    <property type="entry name" value="EutN_CcmL"/>
    <property type="match status" value="1"/>
</dbReference>
<keyword evidence="5" id="KW-1185">Reference proteome</keyword>
<dbReference type="Gene3D" id="2.40.50.220">
    <property type="entry name" value="EutN/Ccml"/>
    <property type="match status" value="1"/>
</dbReference>
<gene>
    <name evidence="4" type="ORF">SAMN04515677_10176</name>
</gene>
<evidence type="ECO:0000313" key="5">
    <source>
        <dbReference type="Proteomes" id="UP000199068"/>
    </source>
</evidence>
<proteinExistence type="predicted"/>
<evidence type="ECO:0000313" key="4">
    <source>
        <dbReference type="EMBL" id="SDL19305.1"/>
    </source>
</evidence>
<keyword evidence="2" id="KW-1282">Carboxysome</keyword>
<keyword evidence="3" id="KW-1283">Bacterial microcompartment</keyword>
<dbReference type="PANTHER" id="PTHR36539:SF2">
    <property type="entry name" value="ETHANOLAMINE UTILIZATION PROTEIN"/>
    <property type="match status" value="1"/>
</dbReference>
<reference evidence="4 5" key="1">
    <citation type="submission" date="2016-10" db="EMBL/GenBank/DDBJ databases">
        <authorList>
            <person name="de Groot N.N."/>
        </authorList>
    </citation>
    <scope>NUCLEOTIDE SEQUENCE [LARGE SCALE GENOMIC DNA]</scope>
    <source>
        <strain evidence="4 5">DSM 797</strain>
    </source>
</reference>
<name>A0A1G9I2L8_9FIRM</name>
<dbReference type="InterPro" id="IPR036677">
    <property type="entry name" value="EutN_CcmL_sf"/>
</dbReference>
<dbReference type="STRING" id="1121325.SAMN04515677_10176"/>
<evidence type="ECO:0000256" key="1">
    <source>
        <dbReference type="ARBA" id="ARBA00023587"/>
    </source>
</evidence>
<comment type="subcellular location">
    <subcellularLocation>
        <location evidence="1">Carboxysome</location>
    </subcellularLocation>
</comment>
<dbReference type="PANTHER" id="PTHR36539">
    <property type="entry name" value="ETHANOLAMINE UTILIZATION PROTEIN EUTN"/>
    <property type="match status" value="1"/>
</dbReference>
<dbReference type="AlphaFoldDB" id="A0A1G9I2L8"/>
<dbReference type="InterPro" id="IPR004992">
    <property type="entry name" value="EutN_CcmL"/>
</dbReference>
<evidence type="ECO:0000256" key="3">
    <source>
        <dbReference type="ARBA" id="ARBA00024446"/>
    </source>
</evidence>
<sequence length="90" mass="9748">MEIGKVVGNVWATRKDEKLCGLKFLVVKLLKTKDTYKEGFLVAADNAGAGNGDLVFITKGSSARASIEKRDVPIDATIVGIVDTLEFFDE</sequence>
<dbReference type="Proteomes" id="UP000199068">
    <property type="component" value="Unassembled WGS sequence"/>
</dbReference>
<dbReference type="RefSeq" id="WP_092721760.1">
    <property type="nucleotide sequence ID" value="NZ_FNGW01000001.1"/>
</dbReference>
<protein>
    <submittedName>
        <fullName evidence="4">Ethanolamine utilization protein EutN</fullName>
    </submittedName>
</protein>
<dbReference type="SUPFAM" id="SSF159133">
    <property type="entry name" value="EutN/CcmL-like"/>
    <property type="match status" value="1"/>
</dbReference>
<dbReference type="Pfam" id="PF03319">
    <property type="entry name" value="EutN_CcmL"/>
    <property type="match status" value="1"/>
</dbReference>
<evidence type="ECO:0000256" key="2">
    <source>
        <dbReference type="ARBA" id="ARBA00023669"/>
    </source>
</evidence>
<dbReference type="EMBL" id="FNGW01000001">
    <property type="protein sequence ID" value="SDL19305.1"/>
    <property type="molecule type" value="Genomic_DNA"/>
</dbReference>
<dbReference type="GO" id="GO:0031470">
    <property type="term" value="C:carboxysome"/>
    <property type="evidence" value="ECO:0007669"/>
    <property type="project" value="UniProtKB-SubCell"/>
</dbReference>